<comment type="similarity">
    <text evidence="1">Belongs to the alpha-carbonic anhydrase family.</text>
</comment>
<dbReference type="GO" id="GO:0008270">
    <property type="term" value="F:zinc ion binding"/>
    <property type="evidence" value="ECO:0007669"/>
    <property type="project" value="InterPro"/>
</dbReference>
<dbReference type="CDD" id="cd03124">
    <property type="entry name" value="alpha_CA_prokaryotic_like"/>
    <property type="match status" value="1"/>
</dbReference>
<dbReference type="PROSITE" id="PS51257">
    <property type="entry name" value="PROKAR_LIPOPROTEIN"/>
    <property type="match status" value="1"/>
</dbReference>
<feature type="domain" description="Alpha-carbonic anhydrase" evidence="8">
    <location>
        <begin position="64"/>
        <end position="276"/>
    </location>
</feature>
<evidence type="ECO:0000256" key="3">
    <source>
        <dbReference type="ARBA" id="ARBA00022723"/>
    </source>
</evidence>
<dbReference type="SUPFAM" id="SSF51069">
    <property type="entry name" value="Carbonic anhydrase"/>
    <property type="match status" value="1"/>
</dbReference>
<dbReference type="InterPro" id="IPR023561">
    <property type="entry name" value="Carbonic_anhydrase_a-class"/>
</dbReference>
<evidence type="ECO:0000256" key="4">
    <source>
        <dbReference type="ARBA" id="ARBA00022833"/>
    </source>
</evidence>
<evidence type="ECO:0000256" key="7">
    <source>
        <dbReference type="SAM" id="SignalP"/>
    </source>
</evidence>
<dbReference type="PANTHER" id="PTHR18952">
    <property type="entry name" value="CARBONIC ANHYDRASE"/>
    <property type="match status" value="1"/>
</dbReference>
<dbReference type="GO" id="GO:0004089">
    <property type="term" value="F:carbonate dehydratase activity"/>
    <property type="evidence" value="ECO:0007669"/>
    <property type="project" value="UniProtKB-EC"/>
</dbReference>
<reference evidence="9" key="1">
    <citation type="submission" date="2020-03" db="EMBL/GenBank/DDBJ databases">
        <title>Spirochaetal bacteria isolated from arthropods constitute a novel genus Entomospira genus novum within the order Spirochaetales.</title>
        <authorList>
            <person name="Grana-Miraglia L."/>
            <person name="Sikutova S."/>
            <person name="Fingerle V."/>
            <person name="Sing A."/>
            <person name="Castillo-Ramirez S."/>
            <person name="Margos G."/>
            <person name="Rudolf I."/>
        </authorList>
    </citation>
    <scope>NUCLEOTIDE SEQUENCE</scope>
    <source>
        <strain evidence="9">BR149</strain>
    </source>
</reference>
<dbReference type="SMART" id="SM01057">
    <property type="entry name" value="Carb_anhydrase"/>
    <property type="match status" value="1"/>
</dbReference>
<dbReference type="EMBL" id="JAATLM010000001">
    <property type="protein sequence ID" value="NIZ69150.1"/>
    <property type="molecule type" value="Genomic_DNA"/>
</dbReference>
<dbReference type="Proteomes" id="UP000778951">
    <property type="component" value="Unassembled WGS sequence"/>
</dbReference>
<protein>
    <recommendedName>
        <fullName evidence="2">carbonic anhydrase</fullName>
        <ecNumber evidence="2">4.2.1.1</ecNumber>
    </recommendedName>
</protein>
<dbReference type="PANTHER" id="PTHR18952:SF265">
    <property type="entry name" value="CARBONIC ANHYDRASE"/>
    <property type="match status" value="1"/>
</dbReference>
<dbReference type="EC" id="4.2.1.1" evidence="2"/>
<keyword evidence="3" id="KW-0479">Metal-binding</keyword>
<dbReference type="PROSITE" id="PS51144">
    <property type="entry name" value="ALPHA_CA_2"/>
    <property type="match status" value="1"/>
</dbReference>
<comment type="catalytic activity">
    <reaction evidence="6">
        <text>hydrogencarbonate + H(+) = CO2 + H2O</text>
        <dbReference type="Rhea" id="RHEA:10748"/>
        <dbReference type="ChEBI" id="CHEBI:15377"/>
        <dbReference type="ChEBI" id="CHEBI:15378"/>
        <dbReference type="ChEBI" id="CHEBI:16526"/>
        <dbReference type="ChEBI" id="CHEBI:17544"/>
        <dbReference type="EC" id="4.2.1.1"/>
    </reaction>
</comment>
<dbReference type="InterPro" id="IPR041891">
    <property type="entry name" value="Alpha_CA_prokaryot-like"/>
</dbReference>
<feature type="signal peptide" evidence="7">
    <location>
        <begin position="1"/>
        <end position="28"/>
    </location>
</feature>
<proteinExistence type="inferred from homology"/>
<feature type="chain" id="PRO_5036917360" description="carbonic anhydrase" evidence="7">
    <location>
        <begin position="29"/>
        <end position="281"/>
    </location>
</feature>
<sequence length="281" mass="30895">MKKFASHLSAGKLKLSLMALLIGGLLFSCQPTGSNNDSSTKKEKKGGVISYEHSDLKLKDGEVESYGYSHNTQDTWEVVAGHTQSPIQIKSSDAVPMRDSGLIDMYKNISLKSVTDEKTTLFAEVASNTTINGRSFDLIQFHFHSPAEHVVDGITYDLELHFVHISQSGRLAVLGVLIKEGAFNPTFQVLLDALKDPSTAPATLDVTPLFPTNLNYFHYLGSLTTPPLTENVEWQVFAQPIEISAEQLAAYRAHEHYNNTARHTQPLNGRALLNANAEGLK</sequence>
<evidence type="ECO:0000256" key="1">
    <source>
        <dbReference type="ARBA" id="ARBA00010718"/>
    </source>
</evidence>
<dbReference type="Gene3D" id="3.10.200.10">
    <property type="entry name" value="Alpha carbonic anhydrase"/>
    <property type="match status" value="1"/>
</dbReference>
<dbReference type="InterPro" id="IPR001148">
    <property type="entry name" value="CA_dom"/>
</dbReference>
<dbReference type="Pfam" id="PF00194">
    <property type="entry name" value="Carb_anhydrase"/>
    <property type="match status" value="1"/>
</dbReference>
<evidence type="ECO:0000256" key="6">
    <source>
        <dbReference type="ARBA" id="ARBA00048348"/>
    </source>
</evidence>
<keyword evidence="5" id="KW-0456">Lyase</keyword>
<dbReference type="RefSeq" id="WP_167695250.1">
    <property type="nucleotide sequence ID" value="NZ_CP118181.1"/>
</dbReference>
<organism evidence="9 10">
    <name type="scientific">Entomospira culicis</name>
    <dbReference type="NCBI Taxonomy" id="2719989"/>
    <lineage>
        <taxon>Bacteria</taxon>
        <taxon>Pseudomonadati</taxon>
        <taxon>Spirochaetota</taxon>
        <taxon>Spirochaetia</taxon>
        <taxon>Spirochaetales</taxon>
        <taxon>Spirochaetaceae</taxon>
        <taxon>Entomospira</taxon>
    </lineage>
</organism>
<evidence type="ECO:0000313" key="10">
    <source>
        <dbReference type="Proteomes" id="UP000778951"/>
    </source>
</evidence>
<gene>
    <name evidence="9" type="ORF">HCT48_02850</name>
</gene>
<evidence type="ECO:0000256" key="5">
    <source>
        <dbReference type="ARBA" id="ARBA00023239"/>
    </source>
</evidence>
<dbReference type="AlphaFoldDB" id="A0A968GIA3"/>
<keyword evidence="4" id="KW-0862">Zinc</keyword>
<name>A0A968GIA3_9SPIO</name>
<dbReference type="InterPro" id="IPR036398">
    <property type="entry name" value="CA_dom_sf"/>
</dbReference>
<evidence type="ECO:0000256" key="2">
    <source>
        <dbReference type="ARBA" id="ARBA00012925"/>
    </source>
</evidence>
<keyword evidence="7" id="KW-0732">Signal</keyword>
<accession>A0A968GIA3</accession>
<evidence type="ECO:0000259" key="8">
    <source>
        <dbReference type="PROSITE" id="PS51144"/>
    </source>
</evidence>
<evidence type="ECO:0000313" key="9">
    <source>
        <dbReference type="EMBL" id="NIZ69150.1"/>
    </source>
</evidence>
<comment type="caution">
    <text evidence="9">The sequence shown here is derived from an EMBL/GenBank/DDBJ whole genome shotgun (WGS) entry which is preliminary data.</text>
</comment>
<keyword evidence="10" id="KW-1185">Reference proteome</keyword>